<gene>
    <name evidence="13" type="ORF">CBOVIS_LOCUS403</name>
</gene>
<dbReference type="AlphaFoldDB" id="A0A8S1EB59"/>
<evidence type="ECO:0000313" key="13">
    <source>
        <dbReference type="EMBL" id="CAB3396911.1"/>
    </source>
</evidence>
<protein>
    <recommendedName>
        <fullName evidence="5">N-alpha-acetyltransferase 40</fullName>
        <ecNumber evidence="4">2.3.1.257</ecNumber>
    </recommendedName>
</protein>
<evidence type="ECO:0000256" key="3">
    <source>
        <dbReference type="ARBA" id="ARBA00008870"/>
    </source>
</evidence>
<keyword evidence="6" id="KW-0963">Cytoplasm</keyword>
<keyword evidence="8" id="KW-0539">Nucleus</keyword>
<evidence type="ECO:0000259" key="12">
    <source>
        <dbReference type="PROSITE" id="PS51186"/>
    </source>
</evidence>
<dbReference type="EC" id="2.3.1.257" evidence="4"/>
<dbReference type="GO" id="GO:0010485">
    <property type="term" value="F:histone H4 acetyltransferase activity"/>
    <property type="evidence" value="ECO:0007669"/>
    <property type="project" value="InterPro"/>
</dbReference>
<comment type="subcellular location">
    <subcellularLocation>
        <location evidence="2">Cytoplasm</location>
    </subcellularLocation>
    <subcellularLocation>
        <location evidence="1">Nucleus</location>
    </subcellularLocation>
</comment>
<dbReference type="Proteomes" id="UP000494206">
    <property type="component" value="Unassembled WGS sequence"/>
</dbReference>
<dbReference type="GO" id="GO:0005737">
    <property type="term" value="C:cytoplasm"/>
    <property type="evidence" value="ECO:0007669"/>
    <property type="project" value="UniProtKB-SubCell"/>
</dbReference>
<dbReference type="InterPro" id="IPR000182">
    <property type="entry name" value="GNAT_dom"/>
</dbReference>
<evidence type="ECO:0000313" key="14">
    <source>
        <dbReference type="Proteomes" id="UP000494206"/>
    </source>
</evidence>
<dbReference type="InterPro" id="IPR016181">
    <property type="entry name" value="Acyl_CoA_acyltransferase"/>
</dbReference>
<dbReference type="CDD" id="cd04301">
    <property type="entry name" value="NAT_SF"/>
    <property type="match status" value="1"/>
</dbReference>
<evidence type="ECO:0000256" key="9">
    <source>
        <dbReference type="ARBA" id="ARBA00023315"/>
    </source>
</evidence>
<evidence type="ECO:0000256" key="4">
    <source>
        <dbReference type="ARBA" id="ARBA00012950"/>
    </source>
</evidence>
<keyword evidence="7" id="KW-0808">Transferase</keyword>
<dbReference type="PANTHER" id="PTHR20531">
    <property type="entry name" value="N-ALPHA-ACETYLTRANSFERASE 40"/>
    <property type="match status" value="1"/>
</dbReference>
<evidence type="ECO:0000256" key="10">
    <source>
        <dbReference type="ARBA" id="ARBA00047821"/>
    </source>
</evidence>
<comment type="similarity">
    <text evidence="3">Belongs to the acetyltransferase family. NAA40 subfamily.</text>
</comment>
<proteinExistence type="inferred from homology"/>
<comment type="caution">
    <text evidence="13">The sequence shown here is derived from an EMBL/GenBank/DDBJ whole genome shotgun (WGS) entry which is preliminary data.</text>
</comment>
<feature type="domain" description="N-acetyltransferase" evidence="12">
    <location>
        <begin position="53"/>
        <end position="196"/>
    </location>
</feature>
<keyword evidence="14" id="KW-1185">Reference proteome</keyword>
<evidence type="ECO:0000256" key="8">
    <source>
        <dbReference type="ARBA" id="ARBA00023242"/>
    </source>
</evidence>
<dbReference type="PROSITE" id="PS51186">
    <property type="entry name" value="GNAT"/>
    <property type="match status" value="1"/>
</dbReference>
<dbReference type="EMBL" id="CADEPM010000001">
    <property type="protein sequence ID" value="CAB3396911.1"/>
    <property type="molecule type" value="Genomic_DNA"/>
</dbReference>
<dbReference type="GO" id="GO:1990189">
    <property type="term" value="F:protein N-terminal-serine acetyltransferase activity"/>
    <property type="evidence" value="ECO:0007669"/>
    <property type="project" value="UniProtKB-EC"/>
</dbReference>
<evidence type="ECO:0000256" key="7">
    <source>
        <dbReference type="ARBA" id="ARBA00022679"/>
    </source>
</evidence>
<evidence type="ECO:0000256" key="2">
    <source>
        <dbReference type="ARBA" id="ARBA00004496"/>
    </source>
</evidence>
<keyword evidence="9" id="KW-0012">Acyltransferase</keyword>
<dbReference type="InterPro" id="IPR039949">
    <property type="entry name" value="NAA40"/>
</dbReference>
<accession>A0A8S1EB59</accession>
<evidence type="ECO:0000256" key="1">
    <source>
        <dbReference type="ARBA" id="ARBA00004123"/>
    </source>
</evidence>
<name>A0A8S1EB59_9PELO</name>
<dbReference type="OrthoDB" id="424551at2759"/>
<organism evidence="13 14">
    <name type="scientific">Caenorhabditis bovis</name>
    <dbReference type="NCBI Taxonomy" id="2654633"/>
    <lineage>
        <taxon>Eukaryota</taxon>
        <taxon>Metazoa</taxon>
        <taxon>Ecdysozoa</taxon>
        <taxon>Nematoda</taxon>
        <taxon>Chromadorea</taxon>
        <taxon>Rhabditida</taxon>
        <taxon>Rhabditina</taxon>
        <taxon>Rhabditomorpha</taxon>
        <taxon>Rhabditoidea</taxon>
        <taxon>Rhabditidae</taxon>
        <taxon>Peloderinae</taxon>
        <taxon>Caenorhabditis</taxon>
    </lineage>
</organism>
<dbReference type="Pfam" id="PF00583">
    <property type="entry name" value="Acetyltransf_1"/>
    <property type="match status" value="1"/>
</dbReference>
<evidence type="ECO:0000256" key="6">
    <source>
        <dbReference type="ARBA" id="ARBA00022490"/>
    </source>
</evidence>
<dbReference type="Gene3D" id="3.40.630.30">
    <property type="match status" value="1"/>
</dbReference>
<evidence type="ECO:0000256" key="11">
    <source>
        <dbReference type="ARBA" id="ARBA00049524"/>
    </source>
</evidence>
<dbReference type="SUPFAM" id="SSF55729">
    <property type="entry name" value="Acyl-CoA N-acyltransferases (Nat)"/>
    <property type="match status" value="1"/>
</dbReference>
<comment type="catalytic activity">
    <reaction evidence="10">
        <text>N-terminal L-seryl-[histone H2A] + acetyl-CoA = N-terminal N(alpha)-acetyl-L-seryl-[histone H2A] + CoA + H(+)</text>
        <dbReference type="Rhea" id="RHEA:50600"/>
        <dbReference type="Rhea" id="RHEA-COMP:12742"/>
        <dbReference type="Rhea" id="RHEA-COMP:12744"/>
        <dbReference type="ChEBI" id="CHEBI:15378"/>
        <dbReference type="ChEBI" id="CHEBI:57287"/>
        <dbReference type="ChEBI" id="CHEBI:57288"/>
        <dbReference type="ChEBI" id="CHEBI:64738"/>
        <dbReference type="ChEBI" id="CHEBI:83690"/>
        <dbReference type="EC" id="2.3.1.257"/>
    </reaction>
</comment>
<sequence length="197" mass="22808">MSDKAKKIIKKASQHINPVEKFNCLTDERTTTDGEEITFQYAWATHLDDEVFEWVFSLFKDNMYEMYAISQWGWDENSKRNELRATTARFIIAINSKGEKVGYTHYRFVVDHKIPALYCYEIQVVPEYQQKGIGSMLIRTLEALAEKTNVDKVMATVFAYNAKSLAFFHKNGYGSDVTCPNEEQGLDYLILSKEVQI</sequence>
<reference evidence="13 14" key="1">
    <citation type="submission" date="2020-04" db="EMBL/GenBank/DDBJ databases">
        <authorList>
            <person name="Laetsch R D."/>
            <person name="Stevens L."/>
            <person name="Kumar S."/>
            <person name="Blaxter L. M."/>
        </authorList>
    </citation>
    <scope>NUCLEOTIDE SEQUENCE [LARGE SCALE GENOMIC DNA]</scope>
</reference>
<dbReference type="PANTHER" id="PTHR20531:SF1">
    <property type="entry name" value="N-ALPHA-ACETYLTRANSFERASE 40"/>
    <property type="match status" value="1"/>
</dbReference>
<evidence type="ECO:0000256" key="5">
    <source>
        <dbReference type="ARBA" id="ARBA00015043"/>
    </source>
</evidence>
<dbReference type="GO" id="GO:0043998">
    <property type="term" value="F:histone H2A acetyltransferase activity"/>
    <property type="evidence" value="ECO:0007669"/>
    <property type="project" value="InterPro"/>
</dbReference>
<dbReference type="GO" id="GO:0005634">
    <property type="term" value="C:nucleus"/>
    <property type="evidence" value="ECO:0007669"/>
    <property type="project" value="UniProtKB-SubCell"/>
</dbReference>
<comment type="catalytic activity">
    <reaction evidence="11">
        <text>N-terminal L-seryl-[histone H4] + acetyl-CoA = N-terminal N(alpha)-acetyl-L-seryl-[histone H4] + CoA + H(+)</text>
        <dbReference type="Rhea" id="RHEA:50596"/>
        <dbReference type="Rhea" id="RHEA-COMP:12740"/>
        <dbReference type="Rhea" id="RHEA-COMP:12743"/>
        <dbReference type="ChEBI" id="CHEBI:15378"/>
        <dbReference type="ChEBI" id="CHEBI:57287"/>
        <dbReference type="ChEBI" id="CHEBI:57288"/>
        <dbReference type="ChEBI" id="CHEBI:64738"/>
        <dbReference type="ChEBI" id="CHEBI:83690"/>
        <dbReference type="EC" id="2.3.1.257"/>
    </reaction>
</comment>